<sequence>MTRSNRFQFLDALWASVNRIIAIAGKEFVALLKDKGSRLILVVPVIVQAVLFGYGATFNLERVPWTYYDASHSSSSMEVVRRITGTGIFELKAAPRSLGEFEETISSSTALLGLYFPPDFEKNGQVFAAADARNSTTAGVAMGYVNSIVAQINADRGSSAAFAVVERYRWNENGITRYAIIPSLTILLSMLQVLLLAGLSVAREREEGSFDMMLMTPASSLEILAGKAVPPTIIACLQALAIFLIGLFWFELPFAGSYLTLGLFVVGISLCFVGVGLAISALANNIQQSMVMVIFFLLPCFILSGLFTSIRAMPEWLQTLTLINPLRHAIVALRAIYFENAGFADLVPSLIPIVLAGMLSLAWASWLFRHKIQ</sequence>
<accession>S3BGU9</accession>
<dbReference type="Proteomes" id="UP000014400">
    <property type="component" value="Unassembled WGS sequence"/>
</dbReference>
<proteinExistence type="inferred from homology"/>
<evidence type="ECO:0000313" key="10">
    <source>
        <dbReference type="EMBL" id="EPD98570.1"/>
    </source>
</evidence>
<dbReference type="EMBL" id="ATCF01000022">
    <property type="protein sequence ID" value="EPD98570.1"/>
    <property type="molecule type" value="Genomic_DNA"/>
</dbReference>
<feature type="domain" description="ABC transmembrane type-2" evidence="9">
    <location>
        <begin position="142"/>
        <end position="371"/>
    </location>
</feature>
<evidence type="ECO:0000256" key="3">
    <source>
        <dbReference type="ARBA" id="ARBA00022448"/>
    </source>
</evidence>
<reference evidence="10 11" key="1">
    <citation type="submission" date="2013-04" db="EMBL/GenBank/DDBJ databases">
        <title>The Genome Sequence of Sutterella wadsworthensis HGA0223.</title>
        <authorList>
            <consortium name="The Broad Institute Genomics Platform"/>
            <person name="Earl A."/>
            <person name="Ward D."/>
            <person name="Feldgarden M."/>
            <person name="Gevers D."/>
            <person name="Schmidt T.M."/>
            <person name="Dover J."/>
            <person name="Dai D."/>
            <person name="Walker B."/>
            <person name="Young S."/>
            <person name="Zeng Q."/>
            <person name="Gargeya S."/>
            <person name="Fitzgerald M."/>
            <person name="Haas B."/>
            <person name="Abouelleil A."/>
            <person name="Allen A.W."/>
            <person name="Alvarado L."/>
            <person name="Arachchi H.M."/>
            <person name="Berlin A.M."/>
            <person name="Chapman S.B."/>
            <person name="Gainer-Dewar J."/>
            <person name="Goldberg J."/>
            <person name="Griggs A."/>
            <person name="Gujja S."/>
            <person name="Hansen M."/>
            <person name="Howarth C."/>
            <person name="Imamovic A."/>
            <person name="Ireland A."/>
            <person name="Larimer J."/>
            <person name="McCowan C."/>
            <person name="Murphy C."/>
            <person name="Pearson M."/>
            <person name="Poon T.W."/>
            <person name="Priest M."/>
            <person name="Roberts A."/>
            <person name="Saif S."/>
            <person name="Shea T."/>
            <person name="Sisk P."/>
            <person name="Sykes S."/>
            <person name="Wortman J."/>
            <person name="Nusbaum C."/>
            <person name="Birren B."/>
        </authorList>
    </citation>
    <scope>NUCLEOTIDE SEQUENCE [LARGE SCALE GENOMIC DNA]</scope>
    <source>
        <strain evidence="10 11">HGA0223</strain>
    </source>
</reference>
<feature type="transmembrane region" description="Helical" evidence="8">
    <location>
        <begin position="223"/>
        <end position="250"/>
    </location>
</feature>
<feature type="transmembrane region" description="Helical" evidence="8">
    <location>
        <begin position="346"/>
        <end position="368"/>
    </location>
</feature>
<keyword evidence="11" id="KW-1185">Reference proteome</keyword>
<comment type="similarity">
    <text evidence="2">Belongs to the ABC-2 integral membrane protein family.</text>
</comment>
<feature type="transmembrane region" description="Helical" evidence="8">
    <location>
        <begin position="39"/>
        <end position="58"/>
    </location>
</feature>
<evidence type="ECO:0000256" key="8">
    <source>
        <dbReference type="SAM" id="Phobius"/>
    </source>
</evidence>
<keyword evidence="4" id="KW-1003">Cell membrane</keyword>
<feature type="transmembrane region" description="Helical" evidence="8">
    <location>
        <begin position="178"/>
        <end position="202"/>
    </location>
</feature>
<gene>
    <name evidence="10" type="ORF">HMPREF1476_01609</name>
</gene>
<organism evidence="10 11">
    <name type="scientific">Sutterella wadsworthensis HGA0223</name>
    <dbReference type="NCBI Taxonomy" id="1203554"/>
    <lineage>
        <taxon>Bacteria</taxon>
        <taxon>Pseudomonadati</taxon>
        <taxon>Pseudomonadota</taxon>
        <taxon>Betaproteobacteria</taxon>
        <taxon>Burkholderiales</taxon>
        <taxon>Sutterellaceae</taxon>
        <taxon>Sutterella</taxon>
    </lineage>
</organism>
<keyword evidence="5 8" id="KW-0812">Transmembrane</keyword>
<dbReference type="PATRIC" id="fig|1203554.3.peg.1688"/>
<dbReference type="PROSITE" id="PS51012">
    <property type="entry name" value="ABC_TM2"/>
    <property type="match status" value="1"/>
</dbReference>
<evidence type="ECO:0000256" key="7">
    <source>
        <dbReference type="ARBA" id="ARBA00023136"/>
    </source>
</evidence>
<evidence type="ECO:0000256" key="6">
    <source>
        <dbReference type="ARBA" id="ARBA00022989"/>
    </source>
</evidence>
<keyword evidence="3" id="KW-0813">Transport</keyword>
<dbReference type="InterPro" id="IPR013525">
    <property type="entry name" value="ABC2_TM"/>
</dbReference>
<dbReference type="eggNOG" id="COG0842">
    <property type="taxonomic scope" value="Bacteria"/>
</dbReference>
<dbReference type="PANTHER" id="PTHR30294:SF44">
    <property type="entry name" value="MULTIDRUG ABC TRANSPORTER PERMEASE YBHR-RELATED"/>
    <property type="match status" value="1"/>
</dbReference>
<comment type="caution">
    <text evidence="10">The sequence shown here is derived from an EMBL/GenBank/DDBJ whole genome shotgun (WGS) entry which is preliminary data.</text>
</comment>
<evidence type="ECO:0000256" key="5">
    <source>
        <dbReference type="ARBA" id="ARBA00022692"/>
    </source>
</evidence>
<dbReference type="HOGENOM" id="CLU_039483_8_3_4"/>
<evidence type="ECO:0000259" key="9">
    <source>
        <dbReference type="PROSITE" id="PS51012"/>
    </source>
</evidence>
<dbReference type="STRING" id="1203554.HMPREF1476_01609"/>
<keyword evidence="7 8" id="KW-0472">Membrane</keyword>
<dbReference type="AlphaFoldDB" id="S3BGU9"/>
<dbReference type="RefSeq" id="WP_016474798.1">
    <property type="nucleotide sequence ID" value="NZ_KE150480.1"/>
</dbReference>
<dbReference type="InterPro" id="IPR047817">
    <property type="entry name" value="ABC2_TM_bact-type"/>
</dbReference>
<evidence type="ECO:0000256" key="1">
    <source>
        <dbReference type="ARBA" id="ARBA00004651"/>
    </source>
</evidence>
<dbReference type="InterPro" id="IPR051449">
    <property type="entry name" value="ABC-2_transporter_component"/>
</dbReference>
<evidence type="ECO:0000256" key="4">
    <source>
        <dbReference type="ARBA" id="ARBA00022475"/>
    </source>
</evidence>
<name>S3BGU9_9BURK</name>
<protein>
    <recommendedName>
        <fullName evidence="9">ABC transmembrane type-2 domain-containing protein</fullName>
    </recommendedName>
</protein>
<comment type="subcellular location">
    <subcellularLocation>
        <location evidence="1">Cell membrane</location>
        <topology evidence="1">Multi-pass membrane protein</topology>
    </subcellularLocation>
</comment>
<dbReference type="PANTHER" id="PTHR30294">
    <property type="entry name" value="MEMBRANE COMPONENT OF ABC TRANSPORTER YHHJ-RELATED"/>
    <property type="match status" value="1"/>
</dbReference>
<dbReference type="GO" id="GO:0140359">
    <property type="term" value="F:ABC-type transporter activity"/>
    <property type="evidence" value="ECO:0007669"/>
    <property type="project" value="InterPro"/>
</dbReference>
<feature type="transmembrane region" description="Helical" evidence="8">
    <location>
        <begin position="256"/>
        <end position="279"/>
    </location>
</feature>
<evidence type="ECO:0000313" key="11">
    <source>
        <dbReference type="Proteomes" id="UP000014400"/>
    </source>
</evidence>
<dbReference type="GO" id="GO:0005886">
    <property type="term" value="C:plasma membrane"/>
    <property type="evidence" value="ECO:0007669"/>
    <property type="project" value="UniProtKB-SubCell"/>
</dbReference>
<evidence type="ECO:0000256" key="2">
    <source>
        <dbReference type="ARBA" id="ARBA00007783"/>
    </source>
</evidence>
<dbReference type="Pfam" id="PF12698">
    <property type="entry name" value="ABC2_membrane_3"/>
    <property type="match status" value="1"/>
</dbReference>
<keyword evidence="6 8" id="KW-1133">Transmembrane helix</keyword>
<feature type="transmembrane region" description="Helical" evidence="8">
    <location>
        <begin position="291"/>
        <end position="310"/>
    </location>
</feature>